<dbReference type="InterPro" id="IPR036397">
    <property type="entry name" value="RNaseH_sf"/>
</dbReference>
<accession>A0A8B6FPJ8</accession>
<reference evidence="3" key="1">
    <citation type="submission" date="2018-11" db="EMBL/GenBank/DDBJ databases">
        <authorList>
            <person name="Alioto T."/>
            <person name="Alioto T."/>
        </authorList>
    </citation>
    <scope>NUCLEOTIDE SEQUENCE</scope>
</reference>
<dbReference type="CDD" id="cd00303">
    <property type="entry name" value="retropepsin_like"/>
    <property type="match status" value="1"/>
</dbReference>
<proteinExistence type="predicted"/>
<dbReference type="GO" id="GO:0003676">
    <property type="term" value="F:nucleic acid binding"/>
    <property type="evidence" value="ECO:0007669"/>
    <property type="project" value="InterPro"/>
</dbReference>
<dbReference type="SUPFAM" id="SSF53098">
    <property type="entry name" value="Ribonuclease H-like"/>
    <property type="match status" value="1"/>
</dbReference>
<dbReference type="Proteomes" id="UP000596742">
    <property type="component" value="Unassembled WGS sequence"/>
</dbReference>
<dbReference type="PANTHER" id="PTHR37984:SF15">
    <property type="entry name" value="INTEGRASE CATALYTIC DOMAIN-CONTAINING PROTEIN"/>
    <property type="match status" value="1"/>
</dbReference>
<dbReference type="EMBL" id="UYJE01007211">
    <property type="protein sequence ID" value="VDI52730.1"/>
    <property type="molecule type" value="Genomic_DNA"/>
</dbReference>
<keyword evidence="4" id="KW-1185">Reference proteome</keyword>
<evidence type="ECO:0000256" key="1">
    <source>
        <dbReference type="SAM" id="MobiDB-lite"/>
    </source>
</evidence>
<dbReference type="Gene3D" id="1.10.340.70">
    <property type="match status" value="1"/>
</dbReference>
<evidence type="ECO:0000259" key="2">
    <source>
        <dbReference type="PROSITE" id="PS50994"/>
    </source>
</evidence>
<evidence type="ECO:0000313" key="3">
    <source>
        <dbReference type="EMBL" id="VDI52730.1"/>
    </source>
</evidence>
<dbReference type="InterPro" id="IPR012337">
    <property type="entry name" value="RNaseH-like_sf"/>
</dbReference>
<gene>
    <name evidence="3" type="ORF">MGAL_10B093306</name>
</gene>
<dbReference type="OrthoDB" id="6778229at2759"/>
<dbReference type="FunFam" id="1.10.340.70:FF:000001">
    <property type="entry name" value="Retrovirus-related Pol polyprotein from transposon gypsy-like Protein"/>
    <property type="match status" value="1"/>
</dbReference>
<dbReference type="AlphaFoldDB" id="A0A8B6FPJ8"/>
<dbReference type="InterPro" id="IPR001584">
    <property type="entry name" value="Integrase_cat-core"/>
</dbReference>
<dbReference type="SUPFAM" id="SSF50630">
    <property type="entry name" value="Acid proteases"/>
    <property type="match status" value="1"/>
</dbReference>
<dbReference type="InterPro" id="IPR041588">
    <property type="entry name" value="Integrase_H2C2"/>
</dbReference>
<sequence>MKAYELATSLRGVAQGIVTDIEPAKRLNYDYLVSALTSRFEPANQVNMYKVQMNSIYRKPSQTLPEMAQEIRRVTRQAYPTAPIEIRDQLAKDCFVRAINDPKIQLSIFQREPKTIDDCVRFGLEYEAFTVDQKRLNNAKPATRMLSENDDSAEYDVVTRLAKISEQMEKLTNKEGSTICVIHPRKFEKLPIEFKPEIQRNNQRLCLADGSFVNTMGHVDLPIKIGNYTIIQKFTVAEIDVPAVIGYDFLHKNNCTIDMGKGVLLLKDSKIDCIKESQMSSTFKIKLSDKLTIPPNTEVIISGIVEGDSSSIMNAIVEPIPSKHTDTLLVAKALVDPSCGQVPIRMVNLSKYEQIMQPFTHVATCELIDTGSVSNEPRSEKLRRLSSSSCDEVNELPSLLQDLKLRSSELLNEGQIDQLESLLKRHIQTFSKNKDDLGRATAIKHKIDTGNAKPVKQPPRRLPLTKRDEDQKEIDNSDETFETVDFLRMAKVQDSQEASCSNKTDSAMWYEHKTNEEMFEAQKSDNVLFNLFRLKSDNNNRPEWADVALHDVKLKKYWSQWDRIVLINNVLYRKWINTTTEESNLQFIVPEIWKENIMKMLHDDIQVGHFGIHKTVARAQNRFYWVNHKDEITKWVQNCIVCNSRKQPPRKAKSKMKQYNVGAPMERVALDIIGPLPISYKNNKYALIVTDYFTKWVEGFPMPDMETTTIVDNLVNHFFCRFGIPCQMHSDQGRQFESGLFKELCAKLKIDKTRTTSFRPQSNGLVERYNRTLENTISKYISKNQRDWDEQLPWALMAYNSSEHETTKFSPSMLMLGREIQLPVDLIYGPHPQEIEYPDETVSHNDYVKNMQEGIWKVSAKARQNISKNSDKQKRQYDVKAHENTYKTGDVVWLWLILLIESQN</sequence>
<dbReference type="Gene3D" id="3.30.420.10">
    <property type="entry name" value="Ribonuclease H-like superfamily/Ribonuclease H"/>
    <property type="match status" value="1"/>
</dbReference>
<protein>
    <recommendedName>
        <fullName evidence="2">Integrase catalytic domain-containing protein</fullName>
    </recommendedName>
</protein>
<name>A0A8B6FPJ8_MYTGA</name>
<dbReference type="Pfam" id="PF00665">
    <property type="entry name" value="rve"/>
    <property type="match status" value="1"/>
</dbReference>
<dbReference type="InterPro" id="IPR021109">
    <property type="entry name" value="Peptidase_aspartic_dom_sf"/>
</dbReference>
<dbReference type="FunFam" id="3.30.420.10:FF:000032">
    <property type="entry name" value="Retrovirus-related Pol polyprotein from transposon 297-like Protein"/>
    <property type="match status" value="1"/>
</dbReference>
<dbReference type="PANTHER" id="PTHR37984">
    <property type="entry name" value="PROTEIN CBG26694"/>
    <property type="match status" value="1"/>
</dbReference>
<feature type="region of interest" description="Disordered" evidence="1">
    <location>
        <begin position="449"/>
        <end position="472"/>
    </location>
</feature>
<dbReference type="GO" id="GO:0015074">
    <property type="term" value="P:DNA integration"/>
    <property type="evidence" value="ECO:0007669"/>
    <property type="project" value="InterPro"/>
</dbReference>
<dbReference type="PROSITE" id="PS50994">
    <property type="entry name" value="INTEGRASE"/>
    <property type="match status" value="1"/>
</dbReference>
<dbReference type="Pfam" id="PF17921">
    <property type="entry name" value="Integrase_H2C2"/>
    <property type="match status" value="1"/>
</dbReference>
<dbReference type="Gene3D" id="2.40.70.10">
    <property type="entry name" value="Acid Proteases"/>
    <property type="match status" value="1"/>
</dbReference>
<dbReference type="InterPro" id="IPR050951">
    <property type="entry name" value="Retrovirus_Pol_polyprotein"/>
</dbReference>
<evidence type="ECO:0000313" key="4">
    <source>
        <dbReference type="Proteomes" id="UP000596742"/>
    </source>
</evidence>
<organism evidence="3 4">
    <name type="scientific">Mytilus galloprovincialis</name>
    <name type="common">Mediterranean mussel</name>
    <dbReference type="NCBI Taxonomy" id="29158"/>
    <lineage>
        <taxon>Eukaryota</taxon>
        <taxon>Metazoa</taxon>
        <taxon>Spiralia</taxon>
        <taxon>Lophotrochozoa</taxon>
        <taxon>Mollusca</taxon>
        <taxon>Bivalvia</taxon>
        <taxon>Autobranchia</taxon>
        <taxon>Pteriomorphia</taxon>
        <taxon>Mytilida</taxon>
        <taxon>Mytiloidea</taxon>
        <taxon>Mytilidae</taxon>
        <taxon>Mytilinae</taxon>
        <taxon>Mytilus</taxon>
    </lineage>
</organism>
<comment type="caution">
    <text evidence="3">The sequence shown here is derived from an EMBL/GenBank/DDBJ whole genome shotgun (WGS) entry which is preliminary data.</text>
</comment>
<feature type="domain" description="Integrase catalytic" evidence="2">
    <location>
        <begin position="660"/>
        <end position="819"/>
    </location>
</feature>